<keyword evidence="2" id="KW-1185">Reference proteome</keyword>
<feature type="non-terminal residue" evidence="1">
    <location>
        <position position="1"/>
    </location>
</feature>
<comment type="caution">
    <text evidence="1">The sequence shown here is derived from an EMBL/GenBank/DDBJ whole genome shotgun (WGS) entry which is preliminary data.</text>
</comment>
<sequence length="242" mass="27120">FSALEDLEQLVVQRLLALTKLNMSGVGYRQQEKIAQALHARAKAIQNALDKYNEAARAMDPPHPTLQWRSILDMATLGNFDPLKNTHLDLSNVGWAQPQHRECMKLYFGLECAREEIKRLNVEISCLLTSMIDDYADPFHAKARAEERGQHDLAAELHDELKGFSGTLVPGHQEGRDPAIIHSAPPAPWAVAVLGLTRADNSFNAKPTDKFSELLPTPNRDGPLPENVIQYFENMFTNEKSI</sequence>
<gene>
    <name evidence="1" type="ORF">V5O48_017912</name>
</gene>
<organism evidence="1 2">
    <name type="scientific">Marasmius crinis-equi</name>
    <dbReference type="NCBI Taxonomy" id="585013"/>
    <lineage>
        <taxon>Eukaryota</taxon>
        <taxon>Fungi</taxon>
        <taxon>Dikarya</taxon>
        <taxon>Basidiomycota</taxon>
        <taxon>Agaricomycotina</taxon>
        <taxon>Agaricomycetes</taxon>
        <taxon>Agaricomycetidae</taxon>
        <taxon>Agaricales</taxon>
        <taxon>Marasmiineae</taxon>
        <taxon>Marasmiaceae</taxon>
        <taxon>Marasmius</taxon>
    </lineage>
</organism>
<reference evidence="1 2" key="1">
    <citation type="submission" date="2024-02" db="EMBL/GenBank/DDBJ databases">
        <title>A draft genome for the cacao thread blight pathogen Marasmius crinis-equi.</title>
        <authorList>
            <person name="Cohen S.P."/>
            <person name="Baruah I.K."/>
            <person name="Amoako-Attah I."/>
            <person name="Bukari Y."/>
            <person name="Meinhardt L.W."/>
            <person name="Bailey B.A."/>
        </authorList>
    </citation>
    <scope>NUCLEOTIDE SEQUENCE [LARGE SCALE GENOMIC DNA]</scope>
    <source>
        <strain evidence="1 2">GH-76</strain>
    </source>
</reference>
<evidence type="ECO:0000313" key="1">
    <source>
        <dbReference type="EMBL" id="KAL0564141.1"/>
    </source>
</evidence>
<evidence type="ECO:0000313" key="2">
    <source>
        <dbReference type="Proteomes" id="UP001465976"/>
    </source>
</evidence>
<accession>A0ABR3EMM7</accession>
<protein>
    <submittedName>
        <fullName evidence="1">Uncharacterized protein</fullName>
    </submittedName>
</protein>
<name>A0ABR3EMM7_9AGAR</name>
<dbReference type="EMBL" id="JBAHYK010002958">
    <property type="protein sequence ID" value="KAL0564141.1"/>
    <property type="molecule type" value="Genomic_DNA"/>
</dbReference>
<proteinExistence type="predicted"/>
<dbReference type="Proteomes" id="UP001465976">
    <property type="component" value="Unassembled WGS sequence"/>
</dbReference>